<feature type="domain" description="EamA" evidence="6">
    <location>
        <begin position="160"/>
        <end position="288"/>
    </location>
</feature>
<dbReference type="AlphaFoldDB" id="A0A1X7AHF6"/>
<evidence type="ECO:0000256" key="5">
    <source>
        <dbReference type="SAM" id="Phobius"/>
    </source>
</evidence>
<feature type="transmembrane region" description="Helical" evidence="5">
    <location>
        <begin position="246"/>
        <end position="265"/>
    </location>
</feature>
<dbReference type="Proteomes" id="UP000196573">
    <property type="component" value="Unassembled WGS sequence"/>
</dbReference>
<keyword evidence="2 5" id="KW-0812">Transmembrane</keyword>
<name>A0A1X7AHF6_9GAMM</name>
<reference evidence="7 8" key="1">
    <citation type="submission" date="2017-03" db="EMBL/GenBank/DDBJ databases">
        <authorList>
            <person name="Afonso C.L."/>
            <person name="Miller P.J."/>
            <person name="Scott M.A."/>
            <person name="Spackman E."/>
            <person name="Goraichik I."/>
            <person name="Dimitrov K.M."/>
            <person name="Suarez D.L."/>
            <person name="Swayne D.E."/>
        </authorList>
    </citation>
    <scope>NUCLEOTIDE SEQUENCE [LARGE SCALE GENOMIC DNA]</scope>
    <source>
        <strain evidence="7">SB41UT1</strain>
    </source>
</reference>
<keyword evidence="8" id="KW-1185">Reference proteome</keyword>
<dbReference type="InterPro" id="IPR037185">
    <property type="entry name" value="EmrE-like"/>
</dbReference>
<comment type="subcellular location">
    <subcellularLocation>
        <location evidence="1">Membrane</location>
        <topology evidence="1">Multi-pass membrane protein</topology>
    </subcellularLocation>
</comment>
<evidence type="ECO:0000313" key="8">
    <source>
        <dbReference type="Proteomes" id="UP000196573"/>
    </source>
</evidence>
<protein>
    <submittedName>
        <fullName evidence="7">Aromatic amino acid exporter</fullName>
    </submittedName>
</protein>
<feature type="domain" description="EamA" evidence="6">
    <location>
        <begin position="12"/>
        <end position="142"/>
    </location>
</feature>
<feature type="transmembrane region" description="Helical" evidence="5">
    <location>
        <begin position="217"/>
        <end position="234"/>
    </location>
</feature>
<feature type="transmembrane region" description="Helical" evidence="5">
    <location>
        <begin position="102"/>
        <end position="119"/>
    </location>
</feature>
<feature type="transmembrane region" description="Helical" evidence="5">
    <location>
        <begin position="71"/>
        <end position="90"/>
    </location>
</feature>
<feature type="transmembrane region" description="Helical" evidence="5">
    <location>
        <begin position="12"/>
        <end position="34"/>
    </location>
</feature>
<dbReference type="EMBL" id="FWPT01000003">
    <property type="protein sequence ID" value="SMA42723.1"/>
    <property type="molecule type" value="Genomic_DNA"/>
</dbReference>
<dbReference type="InterPro" id="IPR000620">
    <property type="entry name" value="EamA_dom"/>
</dbReference>
<organism evidence="7 8">
    <name type="scientific">Parendozoicomonas haliclonae</name>
    <dbReference type="NCBI Taxonomy" id="1960125"/>
    <lineage>
        <taxon>Bacteria</taxon>
        <taxon>Pseudomonadati</taxon>
        <taxon>Pseudomonadota</taxon>
        <taxon>Gammaproteobacteria</taxon>
        <taxon>Oceanospirillales</taxon>
        <taxon>Endozoicomonadaceae</taxon>
        <taxon>Parendozoicomonas</taxon>
    </lineage>
</organism>
<evidence type="ECO:0000256" key="2">
    <source>
        <dbReference type="ARBA" id="ARBA00022692"/>
    </source>
</evidence>
<evidence type="ECO:0000256" key="3">
    <source>
        <dbReference type="ARBA" id="ARBA00022989"/>
    </source>
</evidence>
<dbReference type="RefSeq" id="WP_087108425.1">
    <property type="nucleotide sequence ID" value="NZ_CBCSCN010000009.1"/>
</dbReference>
<gene>
    <name evidence="7" type="ORF">EHSB41UT_01478</name>
</gene>
<evidence type="ECO:0000259" key="6">
    <source>
        <dbReference type="Pfam" id="PF00892"/>
    </source>
</evidence>
<evidence type="ECO:0000256" key="1">
    <source>
        <dbReference type="ARBA" id="ARBA00004141"/>
    </source>
</evidence>
<feature type="transmembrane region" description="Helical" evidence="5">
    <location>
        <begin position="188"/>
        <end position="205"/>
    </location>
</feature>
<feature type="transmembrane region" description="Helical" evidence="5">
    <location>
        <begin position="126"/>
        <end position="145"/>
    </location>
</feature>
<feature type="transmembrane region" description="Helical" evidence="5">
    <location>
        <begin position="157"/>
        <end position="176"/>
    </location>
</feature>
<keyword evidence="3 5" id="KW-1133">Transmembrane helix</keyword>
<dbReference type="PANTHER" id="PTHR22911">
    <property type="entry name" value="ACYL-MALONYL CONDENSING ENZYME-RELATED"/>
    <property type="match status" value="1"/>
</dbReference>
<dbReference type="Pfam" id="PF00892">
    <property type="entry name" value="EamA"/>
    <property type="match status" value="2"/>
</dbReference>
<dbReference type="GO" id="GO:0016020">
    <property type="term" value="C:membrane"/>
    <property type="evidence" value="ECO:0007669"/>
    <property type="project" value="UniProtKB-SubCell"/>
</dbReference>
<dbReference type="SUPFAM" id="SSF103481">
    <property type="entry name" value="Multidrug resistance efflux transporter EmrE"/>
    <property type="match status" value="2"/>
</dbReference>
<sequence>MPLNVFLLLPPGLRYMALSALGFALMTACVKAVSVYNIPVMEIVAARALVSLVLSYIDVRRKKISIWGTHKSLLIGRGVAGTLAMMAIYYTVTVMPLAEATVIQYLHPVFTAVLALIFLKEKVRSTTILAIVISLTGLGVVVMPTIDPDIVANFSPIALGTALFGAFGSAVAYVIVRCLAQKNEDGSVIIFYFPLVALPMSLILLGDDFVMPDLWPAFLLLMLGVFTQIGQIGLTKAMKCDDAAIATAYSYVQVIFSAALGWVFFDEIPLITTVLGGALIIIGALVNVLGGRMARKLASAEAR</sequence>
<accession>A0A1X7AHF6</accession>
<dbReference type="OrthoDB" id="554876at2"/>
<evidence type="ECO:0000313" key="7">
    <source>
        <dbReference type="EMBL" id="SMA42723.1"/>
    </source>
</evidence>
<evidence type="ECO:0000256" key="4">
    <source>
        <dbReference type="ARBA" id="ARBA00023136"/>
    </source>
</evidence>
<proteinExistence type="predicted"/>
<dbReference type="PANTHER" id="PTHR22911:SF6">
    <property type="entry name" value="SOLUTE CARRIER FAMILY 35 MEMBER G1"/>
    <property type="match status" value="1"/>
</dbReference>
<keyword evidence="4 5" id="KW-0472">Membrane</keyword>
<feature type="transmembrane region" description="Helical" evidence="5">
    <location>
        <begin position="271"/>
        <end position="289"/>
    </location>
</feature>